<keyword evidence="4" id="KW-1185">Reference proteome</keyword>
<keyword evidence="2" id="KW-0812">Transmembrane</keyword>
<dbReference type="InParanoid" id="A0A2T3AHG7"/>
<protein>
    <submittedName>
        <fullName evidence="3">Uncharacterized protein</fullName>
    </submittedName>
</protein>
<accession>A0A2T3AHG7</accession>
<feature type="transmembrane region" description="Helical" evidence="2">
    <location>
        <begin position="66"/>
        <end position="83"/>
    </location>
</feature>
<dbReference type="OrthoDB" id="5421757at2759"/>
<keyword evidence="2" id="KW-1133">Transmembrane helix</keyword>
<evidence type="ECO:0000256" key="2">
    <source>
        <dbReference type="SAM" id="Phobius"/>
    </source>
</evidence>
<keyword evidence="2" id="KW-0472">Membrane</keyword>
<reference evidence="3 4" key="1">
    <citation type="journal article" date="2018" name="Mycol. Prog.">
        <title>Coniella lustricola, a new species from submerged detritus.</title>
        <authorList>
            <person name="Raudabaugh D.B."/>
            <person name="Iturriaga T."/>
            <person name="Carver A."/>
            <person name="Mondo S."/>
            <person name="Pangilinan J."/>
            <person name="Lipzen A."/>
            <person name="He G."/>
            <person name="Amirebrahimi M."/>
            <person name="Grigoriev I.V."/>
            <person name="Miller A.N."/>
        </authorList>
    </citation>
    <scope>NUCLEOTIDE SEQUENCE [LARGE SCALE GENOMIC DNA]</scope>
    <source>
        <strain evidence="3 4">B22-T-1</strain>
    </source>
</reference>
<proteinExistence type="predicted"/>
<feature type="region of interest" description="Disordered" evidence="1">
    <location>
        <begin position="1"/>
        <end position="31"/>
    </location>
</feature>
<dbReference type="STRING" id="2025994.A0A2T3AHG7"/>
<evidence type="ECO:0000256" key="1">
    <source>
        <dbReference type="SAM" id="MobiDB-lite"/>
    </source>
</evidence>
<evidence type="ECO:0000313" key="4">
    <source>
        <dbReference type="Proteomes" id="UP000241462"/>
    </source>
</evidence>
<gene>
    <name evidence="3" type="ORF">BD289DRAFT_479819</name>
</gene>
<dbReference type="EMBL" id="KZ678388">
    <property type="protein sequence ID" value="PSR97736.1"/>
    <property type="molecule type" value="Genomic_DNA"/>
</dbReference>
<evidence type="ECO:0000313" key="3">
    <source>
        <dbReference type="EMBL" id="PSR97736.1"/>
    </source>
</evidence>
<sequence>MAPTKRGTAKKSKSKSASTAPSIRQDPPQPFKHAPEVLEPLFATLSPKRVYIAHIDSKPVEFKRKIFMIPIIINLVITALFVWRMSRIGPWYFDLVASAFGYPNETTVPVANSTWTSIAKIVLRRAFTFSLDTSLFIFVWPWPVEFVWGSDGSPLNWRWNVGFRDKEIYIRRSKPTWDGDIAGVIQGDNRTARNLFMERISDATSSLLVSEKTGYLTVNRDWDLDWAAMVDGTMLVDNKDVALEVFTLLVILHHDDYGWVSLDMKTAGNAESDARRIQVFKFRDALAAVDKENLFYRWIEIVQFESSRPEGFGPERQVEVAKEIRELFAKEGINFDDFWRESVGSDGLVDM</sequence>
<dbReference type="Proteomes" id="UP000241462">
    <property type="component" value="Unassembled WGS sequence"/>
</dbReference>
<organism evidence="3 4">
    <name type="scientific">Coniella lustricola</name>
    <dbReference type="NCBI Taxonomy" id="2025994"/>
    <lineage>
        <taxon>Eukaryota</taxon>
        <taxon>Fungi</taxon>
        <taxon>Dikarya</taxon>
        <taxon>Ascomycota</taxon>
        <taxon>Pezizomycotina</taxon>
        <taxon>Sordariomycetes</taxon>
        <taxon>Sordariomycetidae</taxon>
        <taxon>Diaporthales</taxon>
        <taxon>Schizoparmaceae</taxon>
        <taxon>Coniella</taxon>
    </lineage>
</organism>
<dbReference type="AlphaFoldDB" id="A0A2T3AHG7"/>
<name>A0A2T3AHG7_9PEZI</name>